<reference evidence="3" key="1">
    <citation type="submission" date="2022-07" db="EMBL/GenBank/DDBJ databases">
        <authorList>
            <person name="Macas J."/>
            <person name="Novak P."/>
            <person name="Neumann P."/>
        </authorList>
    </citation>
    <scope>NUCLEOTIDE SEQUENCE</scope>
</reference>
<dbReference type="GO" id="GO:0071339">
    <property type="term" value="C:MLL1 complex"/>
    <property type="evidence" value="ECO:0007669"/>
    <property type="project" value="InterPro"/>
</dbReference>
<dbReference type="GO" id="GO:0045944">
    <property type="term" value="P:positive regulation of transcription by RNA polymerase II"/>
    <property type="evidence" value="ECO:0007669"/>
    <property type="project" value="TreeGrafter"/>
</dbReference>
<dbReference type="GO" id="GO:0031011">
    <property type="term" value="C:Ino80 complex"/>
    <property type="evidence" value="ECO:0007669"/>
    <property type="project" value="InterPro"/>
</dbReference>
<dbReference type="PANTHER" id="PTHR13233:SF0">
    <property type="entry name" value="MICROSPHERULE PROTEIN 1"/>
    <property type="match status" value="1"/>
</dbReference>
<dbReference type="InterPro" id="IPR037912">
    <property type="entry name" value="MCRS1"/>
</dbReference>
<dbReference type="GO" id="GO:0002151">
    <property type="term" value="F:G-quadruplex RNA binding"/>
    <property type="evidence" value="ECO:0007669"/>
    <property type="project" value="InterPro"/>
</dbReference>
<feature type="region of interest" description="Disordered" evidence="1">
    <location>
        <begin position="462"/>
        <end position="483"/>
    </location>
</feature>
<dbReference type="PANTHER" id="PTHR13233">
    <property type="entry name" value="MICROSPHERULE PROTEIN 1"/>
    <property type="match status" value="1"/>
</dbReference>
<evidence type="ECO:0000259" key="2">
    <source>
        <dbReference type="PROSITE" id="PS50006"/>
    </source>
</evidence>
<dbReference type="Pfam" id="PF00498">
    <property type="entry name" value="FHA"/>
    <property type="match status" value="1"/>
</dbReference>
<proteinExistence type="predicted"/>
<dbReference type="EMBL" id="CAMAPF010000057">
    <property type="protein sequence ID" value="CAH9087113.1"/>
    <property type="molecule type" value="Genomic_DNA"/>
</dbReference>
<dbReference type="CDD" id="cd22687">
    <property type="entry name" value="FHA_MCRS1"/>
    <property type="match status" value="1"/>
</dbReference>
<gene>
    <name evidence="3" type="ORF">CEPIT_LOCUS10045</name>
</gene>
<dbReference type="InterPro" id="IPR025999">
    <property type="entry name" value="MCRS_N"/>
</dbReference>
<dbReference type="Gene3D" id="2.60.200.20">
    <property type="match status" value="1"/>
</dbReference>
<dbReference type="GO" id="GO:0044545">
    <property type="term" value="C:NSL complex"/>
    <property type="evidence" value="ECO:0007669"/>
    <property type="project" value="TreeGrafter"/>
</dbReference>
<dbReference type="Proteomes" id="UP001152523">
    <property type="component" value="Unassembled WGS sequence"/>
</dbReference>
<dbReference type="AlphaFoldDB" id="A0AAV0CWI6"/>
<name>A0AAV0CWI6_9ASTE</name>
<keyword evidence="4" id="KW-1185">Reference proteome</keyword>
<protein>
    <recommendedName>
        <fullName evidence="2">FHA domain-containing protein</fullName>
    </recommendedName>
</protein>
<dbReference type="SUPFAM" id="SSF49879">
    <property type="entry name" value="SMAD/FHA domain"/>
    <property type="match status" value="1"/>
</dbReference>
<evidence type="ECO:0000256" key="1">
    <source>
        <dbReference type="SAM" id="MobiDB-lite"/>
    </source>
</evidence>
<comment type="caution">
    <text evidence="3">The sequence shown here is derived from an EMBL/GenBank/DDBJ whole genome shotgun (WGS) entry which is preliminary data.</text>
</comment>
<organism evidence="3 4">
    <name type="scientific">Cuscuta epithymum</name>
    <dbReference type="NCBI Taxonomy" id="186058"/>
    <lineage>
        <taxon>Eukaryota</taxon>
        <taxon>Viridiplantae</taxon>
        <taxon>Streptophyta</taxon>
        <taxon>Embryophyta</taxon>
        <taxon>Tracheophyta</taxon>
        <taxon>Spermatophyta</taxon>
        <taxon>Magnoliopsida</taxon>
        <taxon>eudicotyledons</taxon>
        <taxon>Gunneridae</taxon>
        <taxon>Pentapetalae</taxon>
        <taxon>asterids</taxon>
        <taxon>lamiids</taxon>
        <taxon>Solanales</taxon>
        <taxon>Convolvulaceae</taxon>
        <taxon>Cuscuteae</taxon>
        <taxon>Cuscuta</taxon>
        <taxon>Cuscuta subgen. Cuscuta</taxon>
    </lineage>
</organism>
<evidence type="ECO:0000313" key="4">
    <source>
        <dbReference type="Proteomes" id="UP001152523"/>
    </source>
</evidence>
<feature type="domain" description="FHA" evidence="2">
    <location>
        <begin position="631"/>
        <end position="692"/>
    </location>
</feature>
<dbReference type="PROSITE" id="PS50006">
    <property type="entry name" value="FHA_DOMAIN"/>
    <property type="match status" value="1"/>
</dbReference>
<dbReference type="Pfam" id="PF13325">
    <property type="entry name" value="MCRS_N"/>
    <property type="match status" value="1"/>
</dbReference>
<sequence length="739" mass="81568">MATTAPTISPWISEDDLLLKNAVEAGASLEALAKGAVQFSRRYTLEELQERWHSLLYDSDIAEQASVHMIELELKANRPEYIKENNEAPRKRKLKSIHKQYHDLRKKIRNDFFNSTDLCFLEGPSLQDFSGHDNVSHDRNVLGNCISDNLRFQEAEWDILRKAFPEAVAEIASTSRIAYQTGCSNTAGDNQVTEASRNIVYSEGFSASLKERATCIQPSIELCEVPHVPKDAPLNYGKCSVGEGCCLPSATSDGEFIDLPDSLLNLSNDDDILMEDEDVRNILDKSSDKNGTLVNSSDCIKESGAYTHESETLIDSKTSPLPPDGAECIDSEVVAPSTCDQEISCYGESTVSTHLTSNADSNKSTDGSICCTLNTEDTEIPCNDDIFLLIHPSTSFGSAVTEPRSAHYLDTPSVANKKDTKQSMNSVTRGKCYVPSLAWPHKIGHNILGEPHIQHSVKSKLSETTRAPLLSGEPNKVPSDSRQGRTLQGILEGPLGRVQEQCAAITGLVGDASDAHPGMPQFAEQGSVEVAAVEMSAHPSTSDQEEPTSDDDVPYFSDIEAMILDMDLDPPDQDSYTATQLIRYHPEDSKKTIIRLEQCALSSMHRAMSSQGAFAILYGRHLRYFIKKTKVILGRSTDDIDVDVDLRKEGNANKISRRQAIIRMEPDGSFFLRNIGKSSITVNGKTVDNGKMQLLSSSCLIEIKGMSFVFEMNRKYVQRHLDTQKDKAKFGKFDWSSEG</sequence>
<dbReference type="InterPro" id="IPR008984">
    <property type="entry name" value="SMAD_FHA_dom_sf"/>
</dbReference>
<accession>A0AAV0CWI6</accession>
<dbReference type="SMART" id="SM00240">
    <property type="entry name" value="FHA"/>
    <property type="match status" value="1"/>
</dbReference>
<evidence type="ECO:0000313" key="3">
    <source>
        <dbReference type="EMBL" id="CAH9087113.1"/>
    </source>
</evidence>
<dbReference type="InterPro" id="IPR000253">
    <property type="entry name" value="FHA_dom"/>
</dbReference>